<dbReference type="InterPro" id="IPR027417">
    <property type="entry name" value="P-loop_NTPase"/>
</dbReference>
<dbReference type="SUPFAM" id="SSF52540">
    <property type="entry name" value="P-loop containing nucleoside triphosphate hydrolases"/>
    <property type="match status" value="1"/>
</dbReference>
<dbReference type="GO" id="GO:0016887">
    <property type="term" value="F:ATP hydrolysis activity"/>
    <property type="evidence" value="ECO:0007669"/>
    <property type="project" value="InterPro"/>
</dbReference>
<keyword evidence="2" id="KW-0813">Transport</keyword>
<dbReference type="InterPro" id="IPR003439">
    <property type="entry name" value="ABC_transporter-like_ATP-bd"/>
</dbReference>
<evidence type="ECO:0000259" key="6">
    <source>
        <dbReference type="Pfam" id="PF00005"/>
    </source>
</evidence>
<name>A0A7S0NHV0_MICPS</name>
<dbReference type="GO" id="GO:0005524">
    <property type="term" value="F:ATP binding"/>
    <property type="evidence" value="ECO:0007669"/>
    <property type="project" value="InterPro"/>
</dbReference>
<keyword evidence="3" id="KW-0812">Transmembrane</keyword>
<sequence length="244" mass="26544">MTRHHELEVGLNACGVEVCPHASHRELCAVASYLHRPGDEHEPQSRVGELYLYQLHPAAADDDDANEGDGDGPRMMEFQCGVAGCAPWPDDAALVDALERVNLGYLLRRGRTSTNAEKEGESRPGSDEWSELAAGLDAVGDWSSILSLGEQQRLAFARVLLARPPVALLDEATSALDAANEARMYSLLRDLDDVAYVSVGHRGSLLGFHEQVLRLEGDSSWRVVRADAYGKELGRNGAARLEEA</sequence>
<evidence type="ECO:0000256" key="1">
    <source>
        <dbReference type="ARBA" id="ARBA00008575"/>
    </source>
</evidence>
<evidence type="ECO:0000256" key="2">
    <source>
        <dbReference type="ARBA" id="ARBA00022448"/>
    </source>
</evidence>
<keyword evidence="5" id="KW-0472">Membrane</keyword>
<dbReference type="AlphaFoldDB" id="A0A7S0NHV0"/>
<evidence type="ECO:0000256" key="4">
    <source>
        <dbReference type="ARBA" id="ARBA00022989"/>
    </source>
</evidence>
<gene>
    <name evidence="7" type="ORF">MCOM1403_LOCUS2223</name>
</gene>
<dbReference type="InterPro" id="IPR017871">
    <property type="entry name" value="ABC_transporter-like_CS"/>
</dbReference>
<accession>A0A7S0NHV0</accession>
<keyword evidence="4" id="KW-1133">Transmembrane helix</keyword>
<evidence type="ECO:0000313" key="7">
    <source>
        <dbReference type="EMBL" id="CAD8514798.1"/>
    </source>
</evidence>
<dbReference type="PANTHER" id="PTHR11384">
    <property type="entry name" value="ATP-BINDING CASSETTE, SUB-FAMILY D MEMBER"/>
    <property type="match status" value="1"/>
</dbReference>
<reference evidence="7" key="1">
    <citation type="submission" date="2021-01" db="EMBL/GenBank/DDBJ databases">
        <authorList>
            <person name="Corre E."/>
            <person name="Pelletier E."/>
            <person name="Niang G."/>
            <person name="Scheremetjew M."/>
            <person name="Finn R."/>
            <person name="Kale V."/>
            <person name="Holt S."/>
            <person name="Cochrane G."/>
            <person name="Meng A."/>
            <person name="Brown T."/>
            <person name="Cohen L."/>
        </authorList>
    </citation>
    <scope>NUCLEOTIDE SEQUENCE</scope>
    <source>
        <strain evidence="7">CCMP1723</strain>
    </source>
</reference>
<comment type="similarity">
    <text evidence="1">Belongs to the ABC transporter superfamily. ABCD family. Peroxisomal fatty acyl CoA transporter (TC 3.A.1.203) subfamily.</text>
</comment>
<dbReference type="PROSITE" id="PS00211">
    <property type="entry name" value="ABC_TRANSPORTER_1"/>
    <property type="match status" value="1"/>
</dbReference>
<protein>
    <recommendedName>
        <fullName evidence="6">ABC transporter domain-containing protein</fullName>
    </recommendedName>
</protein>
<dbReference type="PANTHER" id="PTHR11384:SF59">
    <property type="entry name" value="LYSOSOMAL COBALAMIN TRANSPORTER ABCD4"/>
    <property type="match status" value="1"/>
</dbReference>
<proteinExistence type="inferred from homology"/>
<organism evidence="7">
    <name type="scientific">Micromonas pusilla</name>
    <name type="common">Picoplanktonic green alga</name>
    <name type="synonym">Chromulina pusilla</name>
    <dbReference type="NCBI Taxonomy" id="38833"/>
    <lineage>
        <taxon>Eukaryota</taxon>
        <taxon>Viridiplantae</taxon>
        <taxon>Chlorophyta</taxon>
        <taxon>Mamiellophyceae</taxon>
        <taxon>Mamiellales</taxon>
        <taxon>Mamiellaceae</taxon>
        <taxon>Micromonas</taxon>
    </lineage>
</organism>
<evidence type="ECO:0000256" key="3">
    <source>
        <dbReference type="ARBA" id="ARBA00022692"/>
    </source>
</evidence>
<dbReference type="Gene3D" id="3.40.50.300">
    <property type="entry name" value="P-loop containing nucleotide triphosphate hydrolases"/>
    <property type="match status" value="1"/>
</dbReference>
<dbReference type="InterPro" id="IPR050835">
    <property type="entry name" value="ABC_transporter_sub-D"/>
</dbReference>
<feature type="domain" description="ABC transporter" evidence="6">
    <location>
        <begin position="144"/>
        <end position="174"/>
    </location>
</feature>
<dbReference type="EMBL" id="HBEQ01002905">
    <property type="protein sequence ID" value="CAD8514798.1"/>
    <property type="molecule type" value="Transcribed_RNA"/>
</dbReference>
<evidence type="ECO:0000256" key="5">
    <source>
        <dbReference type="ARBA" id="ARBA00023136"/>
    </source>
</evidence>
<dbReference type="Pfam" id="PF00005">
    <property type="entry name" value="ABC_tran"/>
    <property type="match status" value="1"/>
</dbReference>